<dbReference type="GO" id="GO:0004364">
    <property type="term" value="F:glutathione transferase activity"/>
    <property type="evidence" value="ECO:0007669"/>
    <property type="project" value="TreeGrafter"/>
</dbReference>
<reference evidence="2" key="1">
    <citation type="submission" date="2014-12" db="EMBL/GenBank/DDBJ databases">
        <title>Genome Sequence of Valsa Canker Pathogens Uncovers a Specific Adaption of Colonization on Woody Bark.</title>
        <authorList>
            <person name="Yin Z."/>
            <person name="Liu H."/>
            <person name="Gao X."/>
            <person name="Li Z."/>
            <person name="Song N."/>
            <person name="Ke X."/>
            <person name="Dai Q."/>
            <person name="Wu Y."/>
            <person name="Sun Y."/>
            <person name="Xu J.-R."/>
            <person name="Kang Z.K."/>
            <person name="Wang L."/>
            <person name="Huang L."/>
        </authorList>
    </citation>
    <scope>NUCLEOTIDE SEQUENCE [LARGE SCALE GENOMIC DNA]</scope>
    <source>
        <strain evidence="2">03-8</strain>
    </source>
</reference>
<dbReference type="EMBL" id="CM003100">
    <property type="protein sequence ID" value="KUI67231.1"/>
    <property type="molecule type" value="Genomic_DNA"/>
</dbReference>
<protein>
    <submittedName>
        <fullName evidence="2">Glutathione s-transferase kappa 2</fullName>
    </submittedName>
</protein>
<sequence>MEATGDTAPIQIKNKHKWIMAERLFWATYFNVPMTMPESFPPLTLNVMRSIAHWVNKRNIIDKEIMADVLQSAGADVAAVMELAGGEAKQTLQRKTNEAFADGSLGLPWFICENNRGERGSFWGVDHVGVVLDFLGLEKPRAGGWKAML</sequence>
<evidence type="ECO:0000259" key="1">
    <source>
        <dbReference type="Pfam" id="PF01323"/>
    </source>
</evidence>
<dbReference type="SUPFAM" id="SSF52833">
    <property type="entry name" value="Thioredoxin-like"/>
    <property type="match status" value="1"/>
</dbReference>
<dbReference type="OrthoDB" id="4664297at2759"/>
<dbReference type="Pfam" id="PF01323">
    <property type="entry name" value="DSBA"/>
    <property type="match status" value="1"/>
</dbReference>
<feature type="domain" description="DSBA-like thioredoxin" evidence="1">
    <location>
        <begin position="52"/>
        <end position="132"/>
    </location>
</feature>
<dbReference type="Gene3D" id="3.40.30.10">
    <property type="entry name" value="Glutaredoxin"/>
    <property type="match status" value="2"/>
</dbReference>
<dbReference type="GO" id="GO:0005739">
    <property type="term" value="C:mitochondrion"/>
    <property type="evidence" value="ECO:0007669"/>
    <property type="project" value="TreeGrafter"/>
</dbReference>
<dbReference type="GO" id="GO:0006749">
    <property type="term" value="P:glutathione metabolic process"/>
    <property type="evidence" value="ECO:0007669"/>
    <property type="project" value="TreeGrafter"/>
</dbReference>
<dbReference type="GO" id="GO:0005777">
    <property type="term" value="C:peroxisome"/>
    <property type="evidence" value="ECO:0007669"/>
    <property type="project" value="TreeGrafter"/>
</dbReference>
<proteinExistence type="predicted"/>
<dbReference type="PANTHER" id="PTHR42943:SF2">
    <property type="entry name" value="GLUTATHIONE S-TRANSFERASE KAPPA 1"/>
    <property type="match status" value="1"/>
</dbReference>
<dbReference type="InterPro" id="IPR036249">
    <property type="entry name" value="Thioredoxin-like_sf"/>
</dbReference>
<evidence type="ECO:0000313" key="2">
    <source>
        <dbReference type="EMBL" id="KUI67231.1"/>
    </source>
</evidence>
<dbReference type="InterPro" id="IPR001853">
    <property type="entry name" value="DSBA-like_thioredoxin_dom"/>
</dbReference>
<accession>A0A194VSQ5</accession>
<dbReference type="AlphaFoldDB" id="A0A194VSQ5"/>
<dbReference type="SMR" id="A0A194VSQ5"/>
<name>A0A194VSQ5_CYTMA</name>
<dbReference type="Proteomes" id="UP000078559">
    <property type="component" value="Chromosome 3"/>
</dbReference>
<dbReference type="GO" id="GO:0004602">
    <property type="term" value="F:glutathione peroxidase activity"/>
    <property type="evidence" value="ECO:0007669"/>
    <property type="project" value="TreeGrafter"/>
</dbReference>
<keyword evidence="3" id="KW-1185">Reference proteome</keyword>
<dbReference type="PANTHER" id="PTHR42943">
    <property type="entry name" value="GLUTATHIONE S-TRANSFERASE KAPPA"/>
    <property type="match status" value="1"/>
</dbReference>
<evidence type="ECO:0000313" key="3">
    <source>
        <dbReference type="Proteomes" id="UP000078559"/>
    </source>
</evidence>
<organism evidence="2 3">
    <name type="scientific">Cytospora mali</name>
    <name type="common">Apple Valsa canker fungus</name>
    <name type="synonym">Valsa mali</name>
    <dbReference type="NCBI Taxonomy" id="578113"/>
    <lineage>
        <taxon>Eukaryota</taxon>
        <taxon>Fungi</taxon>
        <taxon>Dikarya</taxon>
        <taxon>Ascomycota</taxon>
        <taxon>Pezizomycotina</taxon>
        <taxon>Sordariomycetes</taxon>
        <taxon>Sordariomycetidae</taxon>
        <taxon>Diaporthales</taxon>
        <taxon>Cytosporaceae</taxon>
        <taxon>Cytospora</taxon>
    </lineage>
</organism>
<gene>
    <name evidence="2" type="ORF">VM1G_11477</name>
</gene>
<dbReference type="InterPro" id="IPR051924">
    <property type="entry name" value="GST_Kappa/NadH"/>
</dbReference>